<feature type="signal peptide" evidence="2">
    <location>
        <begin position="1"/>
        <end position="22"/>
    </location>
</feature>
<gene>
    <name evidence="3" type="ORF">H0E82_05215</name>
</gene>
<dbReference type="EMBL" id="JACCJZ010000011">
    <property type="protein sequence ID" value="NYZ62165.1"/>
    <property type="molecule type" value="Genomic_DNA"/>
</dbReference>
<feature type="compositionally biased region" description="Polar residues" evidence="1">
    <location>
        <begin position="117"/>
        <end position="126"/>
    </location>
</feature>
<keyword evidence="2" id="KW-0732">Signal</keyword>
<feature type="region of interest" description="Disordered" evidence="1">
    <location>
        <begin position="102"/>
        <end position="126"/>
    </location>
</feature>
<evidence type="ECO:0000313" key="3">
    <source>
        <dbReference type="EMBL" id="NYZ62165.1"/>
    </source>
</evidence>
<evidence type="ECO:0000256" key="2">
    <source>
        <dbReference type="SAM" id="SignalP"/>
    </source>
</evidence>
<dbReference type="Proteomes" id="UP000589896">
    <property type="component" value="Unassembled WGS sequence"/>
</dbReference>
<evidence type="ECO:0000256" key="1">
    <source>
        <dbReference type="SAM" id="MobiDB-lite"/>
    </source>
</evidence>
<organism evidence="3 4">
    <name type="scientific">Luteimonas deserti</name>
    <dbReference type="NCBI Taxonomy" id="2752306"/>
    <lineage>
        <taxon>Bacteria</taxon>
        <taxon>Pseudomonadati</taxon>
        <taxon>Pseudomonadota</taxon>
        <taxon>Gammaproteobacteria</taxon>
        <taxon>Lysobacterales</taxon>
        <taxon>Lysobacteraceae</taxon>
        <taxon>Luteimonas</taxon>
    </lineage>
</organism>
<feature type="chain" id="PRO_5030805710" description="Secreted protein" evidence="2">
    <location>
        <begin position="23"/>
        <end position="193"/>
    </location>
</feature>
<name>A0A7Z0TXT9_9GAMM</name>
<proteinExistence type="predicted"/>
<reference evidence="3 4" key="1">
    <citation type="submission" date="2020-07" db="EMBL/GenBank/DDBJ databases">
        <title>isolation of Luteimonas sp. SJ-16.</title>
        <authorList>
            <person name="Huang X.-X."/>
            <person name="Xu L."/>
            <person name="Sun J.-Q."/>
        </authorList>
    </citation>
    <scope>NUCLEOTIDE SEQUENCE [LARGE SCALE GENOMIC DNA]</scope>
    <source>
        <strain evidence="3 4">SJ-16</strain>
    </source>
</reference>
<keyword evidence="4" id="KW-1185">Reference proteome</keyword>
<comment type="caution">
    <text evidence="3">The sequence shown here is derived from an EMBL/GenBank/DDBJ whole genome shotgun (WGS) entry which is preliminary data.</text>
</comment>
<dbReference type="RefSeq" id="WP_180544398.1">
    <property type="nucleotide sequence ID" value="NZ_JACCJZ010000011.1"/>
</dbReference>
<dbReference type="AlphaFoldDB" id="A0A7Z0TXT9"/>
<evidence type="ECO:0000313" key="4">
    <source>
        <dbReference type="Proteomes" id="UP000589896"/>
    </source>
</evidence>
<evidence type="ECO:0008006" key="5">
    <source>
        <dbReference type="Google" id="ProtNLM"/>
    </source>
</evidence>
<accession>A0A7Z0TXT9</accession>
<sequence length="193" mass="21127">MASILSRAIVLCLLAAGAPAHAAGAGDMHDWWQRLQSLCGRAFPGALVRAPEDDTTFRDVPLVMHVRQCSADRVRIPLVVGDDRSRTWVLTRTAAGIELRHDHRQRDGHPDAVTPYGGSTSNPGSAETQMFPADAATRDIPDSGQRSVWLMEIHPGTRFVYAANRVGTLRGFRMDFDLAHPVPAPDAPWGWVD</sequence>
<protein>
    <recommendedName>
        <fullName evidence="5">Secreted protein</fullName>
    </recommendedName>
</protein>